<name>A0A812GJV0_9DINO</name>
<dbReference type="Proteomes" id="UP000604046">
    <property type="component" value="Unassembled WGS sequence"/>
</dbReference>
<dbReference type="OrthoDB" id="66144at2759"/>
<reference evidence="1" key="1">
    <citation type="submission" date="2021-02" db="EMBL/GenBank/DDBJ databases">
        <authorList>
            <person name="Dougan E. K."/>
            <person name="Rhodes N."/>
            <person name="Thang M."/>
            <person name="Chan C."/>
        </authorList>
    </citation>
    <scope>NUCLEOTIDE SEQUENCE</scope>
</reference>
<dbReference type="SUPFAM" id="SSF53335">
    <property type="entry name" value="S-adenosyl-L-methionine-dependent methyltransferases"/>
    <property type="match status" value="1"/>
</dbReference>
<evidence type="ECO:0000313" key="2">
    <source>
        <dbReference type="Proteomes" id="UP000604046"/>
    </source>
</evidence>
<organism evidence="1 2">
    <name type="scientific">Symbiodinium natans</name>
    <dbReference type="NCBI Taxonomy" id="878477"/>
    <lineage>
        <taxon>Eukaryota</taxon>
        <taxon>Sar</taxon>
        <taxon>Alveolata</taxon>
        <taxon>Dinophyceae</taxon>
        <taxon>Suessiales</taxon>
        <taxon>Symbiodiniaceae</taxon>
        <taxon>Symbiodinium</taxon>
    </lineage>
</organism>
<gene>
    <name evidence="1" type="primary">argC</name>
    <name evidence="1" type="ORF">SNAT2548_LOCUS427</name>
</gene>
<dbReference type="AlphaFoldDB" id="A0A812GJV0"/>
<dbReference type="InterPro" id="IPR029063">
    <property type="entry name" value="SAM-dependent_MTases_sf"/>
</dbReference>
<accession>A0A812GJV0</accession>
<proteinExistence type="predicted"/>
<keyword evidence="2" id="KW-1185">Reference proteome</keyword>
<comment type="caution">
    <text evidence="1">The sequence shown here is derived from an EMBL/GenBank/DDBJ whole genome shotgun (WGS) entry which is preliminary data.</text>
</comment>
<dbReference type="Gene3D" id="3.40.50.150">
    <property type="entry name" value="Vaccinia Virus protein VP39"/>
    <property type="match status" value="1"/>
</dbReference>
<sequence length="239" mass="26642">MAAAGSVQDEERTFATVFPDSSKLDAYGMALEDIAVFEEAGFQRDQVGMLATYGFVDFAGVRTLLRGIAERLRPGSGDLPQALAGMHFLDLGSGDGRAVIGAALLAPTLAESRGVELSVSRHELAVRNRSRLPKGMQDIVRFQQIDILQVEPTRLGATEIVWLANLRFPDETVEAINQYLEMHCARDVDAVVATLRECSFRRPHEAWTMEVSMSWNPQGWPVFCYLLPRAENRKWPCWT</sequence>
<dbReference type="EMBL" id="CAJNDS010000022">
    <property type="protein sequence ID" value="CAE6920075.1"/>
    <property type="molecule type" value="Genomic_DNA"/>
</dbReference>
<protein>
    <submittedName>
        <fullName evidence="1">ArgC protein</fullName>
    </submittedName>
</protein>
<evidence type="ECO:0000313" key="1">
    <source>
        <dbReference type="EMBL" id="CAE6920075.1"/>
    </source>
</evidence>